<dbReference type="InterPro" id="IPR033344">
    <property type="entry name" value="CURT1"/>
</dbReference>
<gene>
    <name evidence="5" type="ORF">ZIOFF_054811</name>
</gene>
<organism evidence="5 6">
    <name type="scientific">Zingiber officinale</name>
    <name type="common">Ginger</name>
    <name type="synonym">Amomum zingiber</name>
    <dbReference type="NCBI Taxonomy" id="94328"/>
    <lineage>
        <taxon>Eukaryota</taxon>
        <taxon>Viridiplantae</taxon>
        <taxon>Streptophyta</taxon>
        <taxon>Embryophyta</taxon>
        <taxon>Tracheophyta</taxon>
        <taxon>Spermatophyta</taxon>
        <taxon>Magnoliopsida</taxon>
        <taxon>Liliopsida</taxon>
        <taxon>Zingiberales</taxon>
        <taxon>Zingiberaceae</taxon>
        <taxon>Zingiber</taxon>
    </lineage>
</organism>
<keyword evidence="6" id="KW-1185">Reference proteome</keyword>
<evidence type="ECO:0000256" key="2">
    <source>
        <dbReference type="SAM" id="MobiDB-lite"/>
    </source>
</evidence>
<dbReference type="PANTHER" id="PTHR33222:SF2">
    <property type="entry name" value="PROTEIN CURVATURE THYLAKOID 1D, CHLOROPLASTIC"/>
    <property type="match status" value="1"/>
</dbReference>
<comment type="caution">
    <text evidence="5">The sequence shown here is derived from an EMBL/GenBank/DDBJ whole genome shotgun (WGS) entry which is preliminary data.</text>
</comment>
<feature type="domain" description="Cyanobacterial aminoacyl-tRNA synthetase CAAD" evidence="4">
    <location>
        <begin position="176"/>
        <end position="250"/>
    </location>
</feature>
<dbReference type="EMBL" id="JACMSC010000015">
    <property type="protein sequence ID" value="KAG6486241.1"/>
    <property type="molecule type" value="Genomic_DNA"/>
</dbReference>
<evidence type="ECO:0000313" key="6">
    <source>
        <dbReference type="Proteomes" id="UP000734854"/>
    </source>
</evidence>
<protein>
    <recommendedName>
        <fullName evidence="4">Cyanobacterial aminoacyl-tRNA synthetase CAAD domain-containing protein</fullName>
    </recommendedName>
</protein>
<evidence type="ECO:0000256" key="1">
    <source>
        <dbReference type="ARBA" id="ARBA00004141"/>
    </source>
</evidence>
<feature type="transmembrane region" description="Helical" evidence="3">
    <location>
        <begin position="211"/>
        <end position="229"/>
    </location>
</feature>
<feature type="transmembrane region" description="Helical" evidence="3">
    <location>
        <begin position="121"/>
        <end position="140"/>
    </location>
</feature>
<evidence type="ECO:0000313" key="5">
    <source>
        <dbReference type="EMBL" id="KAG6486241.1"/>
    </source>
</evidence>
<dbReference type="GO" id="GO:0009535">
    <property type="term" value="C:chloroplast thylakoid membrane"/>
    <property type="evidence" value="ECO:0007669"/>
    <property type="project" value="TreeGrafter"/>
</dbReference>
<reference evidence="5 6" key="1">
    <citation type="submission" date="2020-08" db="EMBL/GenBank/DDBJ databases">
        <title>Plant Genome Project.</title>
        <authorList>
            <person name="Zhang R.-G."/>
        </authorList>
    </citation>
    <scope>NUCLEOTIDE SEQUENCE [LARGE SCALE GENOMIC DNA]</scope>
    <source>
        <tissue evidence="5">Rhizome</tissue>
    </source>
</reference>
<name>A0A8J5FEK3_ZINOF</name>
<keyword evidence="3" id="KW-0472">Membrane</keyword>
<feature type="region of interest" description="Disordered" evidence="2">
    <location>
        <begin position="71"/>
        <end position="90"/>
    </location>
</feature>
<feature type="transmembrane region" description="Helical" evidence="3">
    <location>
        <begin position="181"/>
        <end position="199"/>
    </location>
</feature>
<keyword evidence="3" id="KW-1133">Transmembrane helix</keyword>
<evidence type="ECO:0000259" key="4">
    <source>
        <dbReference type="Pfam" id="PF14159"/>
    </source>
</evidence>
<keyword evidence="3" id="KW-0812">Transmembrane</keyword>
<comment type="subcellular location">
    <subcellularLocation>
        <location evidence="1">Membrane</location>
        <topology evidence="1">Multi-pass membrane protein</topology>
    </subcellularLocation>
</comment>
<proteinExistence type="predicted"/>
<accession>A0A8J5FEK3</accession>
<dbReference type="PANTHER" id="PTHR33222">
    <property type="match status" value="1"/>
</dbReference>
<dbReference type="InterPro" id="IPR025564">
    <property type="entry name" value="CAAD_dom"/>
</dbReference>
<sequence>MELSSAPRSLLSLRHLHRPLAVAAPSPLLLLHSSCPFSTEHLLSSRSLEPKPGFRNSGACPLRANVSDEVTSTSDLVDDDTTKKAEGPSLHMNWNSGWKDNLDGSEGVNESADSPLSKLNIKVHVSVLGFLFLYVLSTVYPQNHFRRDISQDNKVLIFVFWELANHVSAISKMDAEESYPILFLGVGSLVALWISSTVISTLDSVPVVPKVLEVIGLGFTIWFTSRYLIFKENRDEFFSNLQDTKDKILGPSDE</sequence>
<dbReference type="Pfam" id="PF14159">
    <property type="entry name" value="CAAD"/>
    <property type="match status" value="1"/>
</dbReference>
<dbReference type="Proteomes" id="UP000734854">
    <property type="component" value="Unassembled WGS sequence"/>
</dbReference>
<evidence type="ECO:0000256" key="3">
    <source>
        <dbReference type="SAM" id="Phobius"/>
    </source>
</evidence>
<dbReference type="AlphaFoldDB" id="A0A8J5FEK3"/>